<dbReference type="EMBL" id="BHZD01000001">
    <property type="protein sequence ID" value="GCD47819.1"/>
    <property type="molecule type" value="Genomic_DNA"/>
</dbReference>
<feature type="region of interest" description="Disordered" evidence="1">
    <location>
        <begin position="66"/>
        <end position="85"/>
    </location>
</feature>
<sequence length="85" mass="9081">MATDQGLQFWRAGAVTLLGSSDDPGLVALAVAGRENLLGDNDLSTAQVLTDAEAYRAYRFQARSTAREAALHPPRRSMPAPPART</sequence>
<keyword evidence="3" id="KW-1185">Reference proteome</keyword>
<protein>
    <submittedName>
        <fullName evidence="2">Uncharacterized protein</fullName>
    </submittedName>
</protein>
<evidence type="ECO:0000313" key="3">
    <source>
        <dbReference type="Proteomes" id="UP000286746"/>
    </source>
</evidence>
<dbReference type="AlphaFoldDB" id="A0A401WEY7"/>
<evidence type="ECO:0000313" key="2">
    <source>
        <dbReference type="EMBL" id="GCD47819.1"/>
    </source>
</evidence>
<dbReference type="Proteomes" id="UP000286746">
    <property type="component" value="Unassembled WGS sequence"/>
</dbReference>
<reference evidence="2 3" key="1">
    <citation type="submission" date="2018-11" db="EMBL/GenBank/DDBJ databases">
        <title>Whole genome sequence of Streptomyces paromomycinus NBRC 15454(T).</title>
        <authorList>
            <person name="Komaki H."/>
            <person name="Tamura T."/>
        </authorList>
    </citation>
    <scope>NUCLEOTIDE SEQUENCE [LARGE SCALE GENOMIC DNA]</scope>
    <source>
        <strain evidence="2 3">NBRC 15454</strain>
    </source>
</reference>
<organism evidence="2 3">
    <name type="scientific">Streptomyces paromomycinus</name>
    <name type="common">Streptomyces rimosus subsp. paromomycinus</name>
    <dbReference type="NCBI Taxonomy" id="92743"/>
    <lineage>
        <taxon>Bacteria</taxon>
        <taxon>Bacillati</taxon>
        <taxon>Actinomycetota</taxon>
        <taxon>Actinomycetes</taxon>
        <taxon>Kitasatosporales</taxon>
        <taxon>Streptomycetaceae</taxon>
        <taxon>Streptomyces</taxon>
    </lineage>
</organism>
<dbReference type="RefSeq" id="WP_125057850.1">
    <property type="nucleotide sequence ID" value="NZ_BHZD01000001.1"/>
</dbReference>
<gene>
    <name evidence="2" type="ORF">GKJPGBOP_07613</name>
</gene>
<comment type="caution">
    <text evidence="2">The sequence shown here is derived from an EMBL/GenBank/DDBJ whole genome shotgun (WGS) entry which is preliminary data.</text>
</comment>
<evidence type="ECO:0000256" key="1">
    <source>
        <dbReference type="SAM" id="MobiDB-lite"/>
    </source>
</evidence>
<proteinExistence type="predicted"/>
<name>A0A401WEY7_STREY</name>
<accession>A0A401WEY7</accession>